<accession>A0A2M6WJX7</accession>
<feature type="transmembrane region" description="Helical" evidence="6">
    <location>
        <begin position="69"/>
        <end position="87"/>
    </location>
</feature>
<evidence type="ECO:0000313" key="9">
    <source>
        <dbReference type="Proteomes" id="UP000229112"/>
    </source>
</evidence>
<gene>
    <name evidence="8" type="ORF">COU06_01660</name>
</gene>
<dbReference type="PANTHER" id="PTHR37422">
    <property type="entry name" value="TEICHURONIC ACID BIOSYNTHESIS PROTEIN TUAE"/>
    <property type="match status" value="1"/>
</dbReference>
<reference evidence="9" key="1">
    <citation type="submission" date="2017-09" db="EMBL/GenBank/DDBJ databases">
        <title>Depth-based differentiation of microbial function through sediment-hosted aquifers and enrichment of novel symbionts in the deep terrestrial subsurface.</title>
        <authorList>
            <person name="Probst A.J."/>
            <person name="Ladd B."/>
            <person name="Jarett J.K."/>
            <person name="Geller-Mcgrath D.E."/>
            <person name="Sieber C.M.K."/>
            <person name="Emerson J.B."/>
            <person name="Anantharaman K."/>
            <person name="Thomas B.C."/>
            <person name="Malmstrom R."/>
            <person name="Stieglmeier M."/>
            <person name="Klingl A."/>
            <person name="Woyke T."/>
            <person name="Ryan C.M."/>
            <person name="Banfield J.F."/>
        </authorList>
    </citation>
    <scope>NUCLEOTIDE SEQUENCE [LARGE SCALE GENOMIC DNA]</scope>
</reference>
<evidence type="ECO:0000256" key="1">
    <source>
        <dbReference type="ARBA" id="ARBA00004141"/>
    </source>
</evidence>
<feature type="transmembrane region" description="Helical" evidence="6">
    <location>
        <begin position="129"/>
        <end position="146"/>
    </location>
</feature>
<feature type="repeat" description="TPR" evidence="5">
    <location>
        <begin position="673"/>
        <end position="706"/>
    </location>
</feature>
<organism evidence="8 9">
    <name type="scientific">Candidatus Harrisonbacteria bacterium CG10_big_fil_rev_8_21_14_0_10_38_8</name>
    <dbReference type="NCBI Taxonomy" id="1974582"/>
    <lineage>
        <taxon>Bacteria</taxon>
        <taxon>Candidatus Harrisoniibacteriota</taxon>
    </lineage>
</organism>
<comment type="caution">
    <text evidence="8">The sequence shown here is derived from an EMBL/GenBank/DDBJ whole genome shotgun (WGS) entry which is preliminary data.</text>
</comment>
<evidence type="ECO:0000256" key="4">
    <source>
        <dbReference type="ARBA" id="ARBA00023136"/>
    </source>
</evidence>
<feature type="transmembrane region" description="Helical" evidence="6">
    <location>
        <begin position="38"/>
        <end position="57"/>
    </location>
</feature>
<dbReference type="EMBL" id="PFAY01000012">
    <property type="protein sequence ID" value="PIT93091.1"/>
    <property type="molecule type" value="Genomic_DNA"/>
</dbReference>
<dbReference type="Gene3D" id="1.25.40.10">
    <property type="entry name" value="Tetratricopeptide repeat domain"/>
    <property type="match status" value="1"/>
</dbReference>
<evidence type="ECO:0000256" key="6">
    <source>
        <dbReference type="SAM" id="Phobius"/>
    </source>
</evidence>
<feature type="repeat" description="TPR" evidence="5">
    <location>
        <begin position="569"/>
        <end position="602"/>
    </location>
</feature>
<keyword evidence="3 6" id="KW-1133">Transmembrane helix</keyword>
<feature type="transmembrane region" description="Helical" evidence="6">
    <location>
        <begin position="166"/>
        <end position="185"/>
    </location>
</feature>
<evidence type="ECO:0000313" key="8">
    <source>
        <dbReference type="EMBL" id="PIT93091.1"/>
    </source>
</evidence>
<dbReference type="AlphaFoldDB" id="A0A2M6WJX7"/>
<name>A0A2M6WJX7_9BACT</name>
<feature type="transmembrane region" description="Helical" evidence="6">
    <location>
        <begin position="197"/>
        <end position="213"/>
    </location>
</feature>
<keyword evidence="4 6" id="KW-0472">Membrane</keyword>
<feature type="transmembrane region" description="Helical" evidence="6">
    <location>
        <begin position="248"/>
        <end position="266"/>
    </location>
</feature>
<keyword evidence="5" id="KW-0802">TPR repeat</keyword>
<dbReference type="InterPro" id="IPR007016">
    <property type="entry name" value="O-antigen_ligase-rel_domated"/>
</dbReference>
<dbReference type="InterPro" id="IPR019734">
    <property type="entry name" value="TPR_rpt"/>
</dbReference>
<feature type="domain" description="O-antigen ligase-related" evidence="7">
    <location>
        <begin position="203"/>
        <end position="363"/>
    </location>
</feature>
<protein>
    <recommendedName>
        <fullName evidence="7">O-antigen ligase-related domain-containing protein</fullName>
    </recommendedName>
</protein>
<sequence length="725" mass="82659">MFSKENLTKAIITGLYLAPLTLLIYYKKSIYPFQSFKTAILLILIELMVITFSIYLVRNKEHNFQFSRLARYLGIFLLVLTIASILGENLPQSLWSIQARAFGLVAMYHLYALLILFENFKERLDLKKYLSYIYWLGVLLSLIAIIQKINPMIFFEAVIGRPGGTLGNPTYLAALLLFILGYGFYQLREKLQEKKPYLVHSLSLIIPIYAFILTNTRGAILGLVAGVFIALVYTVVTKSKGVKITKNIPAVILIILLIFTSIFITTRSSSIWSSVPGLNRLASISLEDKSTRNRLISWEIAYESFKENPILGIGVDNFSYPFDSNYRPELLDSNFTETFFDKPHNHILEIMVTSGVLGILSYLLLIGYLFYLIHKNTPERFKVFGIAILSAYLVQNLFLFDTISSFLMLIIFMAYISSFTEAQKDIRIRFTGFFFTALALLLIFINIQVVRANRYQYNGLNLYSQQYIEEGTASYLAGLKISQPYSNDYRYDFVASLKQLIRQIEFTDEVTIDLALEKYGQVLEKDPASYRHLANLAEAKASFAGLNPKYTEGFEADIENLQKLSPDRQQTLFIHGQYLSRLGRYEEAFEVFEEAVNLDNSVGTPHFFYALVLAEAGELERAEVELALAKELGRDVNTATEAMLIGSFYLNDEQLTKAYDYYTQAYTLEPLNPDVLLKLGALSYDLNKRGEAKELFTKLLEVAPEFTQTSVYRTILPALNELGVR</sequence>
<feature type="transmembrane region" description="Helical" evidence="6">
    <location>
        <begin position="428"/>
        <end position="447"/>
    </location>
</feature>
<dbReference type="Pfam" id="PF04932">
    <property type="entry name" value="Wzy_C"/>
    <property type="match status" value="1"/>
</dbReference>
<evidence type="ECO:0000256" key="3">
    <source>
        <dbReference type="ARBA" id="ARBA00022989"/>
    </source>
</evidence>
<dbReference type="GO" id="GO:0016020">
    <property type="term" value="C:membrane"/>
    <property type="evidence" value="ECO:0007669"/>
    <property type="project" value="UniProtKB-SubCell"/>
</dbReference>
<dbReference type="PROSITE" id="PS50005">
    <property type="entry name" value="TPR"/>
    <property type="match status" value="3"/>
</dbReference>
<dbReference type="PANTHER" id="PTHR37422:SF13">
    <property type="entry name" value="LIPOPOLYSACCHARIDE BIOSYNTHESIS PROTEIN PA4999-RELATED"/>
    <property type="match status" value="1"/>
</dbReference>
<dbReference type="Proteomes" id="UP000229112">
    <property type="component" value="Unassembled WGS sequence"/>
</dbReference>
<keyword evidence="2 6" id="KW-0812">Transmembrane</keyword>
<feature type="transmembrane region" description="Helical" evidence="6">
    <location>
        <begin position="350"/>
        <end position="371"/>
    </location>
</feature>
<feature type="repeat" description="TPR" evidence="5">
    <location>
        <begin position="639"/>
        <end position="672"/>
    </location>
</feature>
<dbReference type="SMART" id="SM00028">
    <property type="entry name" value="TPR"/>
    <property type="match status" value="3"/>
</dbReference>
<dbReference type="InterPro" id="IPR051533">
    <property type="entry name" value="WaaL-like"/>
</dbReference>
<dbReference type="InterPro" id="IPR011990">
    <property type="entry name" value="TPR-like_helical_dom_sf"/>
</dbReference>
<dbReference type="Pfam" id="PF13181">
    <property type="entry name" value="TPR_8"/>
    <property type="match status" value="1"/>
</dbReference>
<evidence type="ECO:0000256" key="2">
    <source>
        <dbReference type="ARBA" id="ARBA00022692"/>
    </source>
</evidence>
<evidence type="ECO:0000256" key="5">
    <source>
        <dbReference type="PROSITE-ProRule" id="PRU00339"/>
    </source>
</evidence>
<feature type="transmembrane region" description="Helical" evidence="6">
    <location>
        <begin position="99"/>
        <end position="117"/>
    </location>
</feature>
<feature type="transmembrane region" description="Helical" evidence="6">
    <location>
        <begin position="383"/>
        <end position="416"/>
    </location>
</feature>
<evidence type="ECO:0000259" key="7">
    <source>
        <dbReference type="Pfam" id="PF04932"/>
    </source>
</evidence>
<comment type="subcellular location">
    <subcellularLocation>
        <location evidence="1">Membrane</location>
        <topology evidence="1">Multi-pass membrane protein</topology>
    </subcellularLocation>
</comment>
<proteinExistence type="predicted"/>
<feature type="transmembrane region" description="Helical" evidence="6">
    <location>
        <begin position="219"/>
        <end position="236"/>
    </location>
</feature>
<feature type="transmembrane region" description="Helical" evidence="6">
    <location>
        <begin position="7"/>
        <end position="26"/>
    </location>
</feature>
<dbReference type="SUPFAM" id="SSF48452">
    <property type="entry name" value="TPR-like"/>
    <property type="match status" value="1"/>
</dbReference>